<keyword evidence="2" id="KW-0560">Oxidoreductase</keyword>
<dbReference type="AlphaFoldDB" id="A0A357VLL1"/>
<gene>
    <name evidence="4" type="ORF">DEA61_05460</name>
</gene>
<feature type="domain" description="FAD/NAD(P)-binding" evidence="3">
    <location>
        <begin position="2"/>
        <end position="53"/>
    </location>
</feature>
<protein>
    <submittedName>
        <fullName evidence="4">Thioredoxin-disulfide reductase</fullName>
    </submittedName>
</protein>
<evidence type="ECO:0000313" key="4">
    <source>
        <dbReference type="EMBL" id="HBT49264.1"/>
    </source>
</evidence>
<dbReference type="Gene3D" id="3.50.50.60">
    <property type="entry name" value="FAD/NAD(P)-binding domain"/>
    <property type="match status" value="1"/>
</dbReference>
<dbReference type="RefSeq" id="WP_278429016.1">
    <property type="nucleotide sequence ID" value="NZ_DOLB01000089.1"/>
</dbReference>
<dbReference type="InterPro" id="IPR023753">
    <property type="entry name" value="FAD/NAD-binding_dom"/>
</dbReference>
<name>A0A357VLL1_9THEO</name>
<dbReference type="PANTHER" id="PTHR48105">
    <property type="entry name" value="THIOREDOXIN REDUCTASE 1-RELATED-RELATED"/>
    <property type="match status" value="1"/>
</dbReference>
<accession>A0A357VLL1</accession>
<dbReference type="GO" id="GO:0016491">
    <property type="term" value="F:oxidoreductase activity"/>
    <property type="evidence" value="ECO:0007669"/>
    <property type="project" value="UniProtKB-KW"/>
</dbReference>
<dbReference type="SUPFAM" id="SSF51905">
    <property type="entry name" value="FAD/NAD(P)-binding domain"/>
    <property type="match status" value="1"/>
</dbReference>
<organism evidence="4 5">
    <name type="scientific">Caldanaerobacter subterraneus</name>
    <dbReference type="NCBI Taxonomy" id="911092"/>
    <lineage>
        <taxon>Bacteria</taxon>
        <taxon>Bacillati</taxon>
        <taxon>Bacillota</taxon>
        <taxon>Clostridia</taxon>
        <taxon>Thermoanaerobacterales</taxon>
        <taxon>Thermoanaerobacteraceae</taxon>
        <taxon>Caldanaerobacter</taxon>
    </lineage>
</organism>
<dbReference type="Pfam" id="PF07992">
    <property type="entry name" value="Pyr_redox_2"/>
    <property type="match status" value="1"/>
</dbReference>
<dbReference type="InterPro" id="IPR036188">
    <property type="entry name" value="FAD/NAD-bd_sf"/>
</dbReference>
<dbReference type="Proteomes" id="UP000264445">
    <property type="component" value="Unassembled WGS sequence"/>
</dbReference>
<feature type="non-terminal residue" evidence="4">
    <location>
        <position position="61"/>
    </location>
</feature>
<dbReference type="EMBL" id="DOLB01000089">
    <property type="protein sequence ID" value="HBT49264.1"/>
    <property type="molecule type" value="Genomic_DNA"/>
</dbReference>
<reference evidence="4 5" key="1">
    <citation type="journal article" date="2018" name="Nat. Biotechnol.">
        <title>A standardized bacterial taxonomy based on genome phylogeny substantially revises the tree of life.</title>
        <authorList>
            <person name="Parks D.H."/>
            <person name="Chuvochina M."/>
            <person name="Waite D.W."/>
            <person name="Rinke C."/>
            <person name="Skarshewski A."/>
            <person name="Chaumeil P.A."/>
            <person name="Hugenholtz P."/>
        </authorList>
    </citation>
    <scope>NUCLEOTIDE SEQUENCE [LARGE SCALE GENOMIC DNA]</scope>
    <source>
        <strain evidence="4">UBA12544</strain>
    </source>
</reference>
<evidence type="ECO:0000313" key="5">
    <source>
        <dbReference type="Proteomes" id="UP000264445"/>
    </source>
</evidence>
<dbReference type="PRINTS" id="PR00469">
    <property type="entry name" value="PNDRDTASEII"/>
</dbReference>
<sequence>MYDLIILGGGPAGLTAGLYAARSRLKTVLIEKTYLGGQIVNTYQLENYPGYEEITGADLVA</sequence>
<evidence type="ECO:0000256" key="2">
    <source>
        <dbReference type="ARBA" id="ARBA00023002"/>
    </source>
</evidence>
<evidence type="ECO:0000259" key="3">
    <source>
        <dbReference type="Pfam" id="PF07992"/>
    </source>
</evidence>
<proteinExistence type="predicted"/>
<keyword evidence="1" id="KW-0285">Flavoprotein</keyword>
<comment type="caution">
    <text evidence="4">The sequence shown here is derived from an EMBL/GenBank/DDBJ whole genome shotgun (WGS) entry which is preliminary data.</text>
</comment>
<evidence type="ECO:0000256" key="1">
    <source>
        <dbReference type="ARBA" id="ARBA00022630"/>
    </source>
</evidence>
<dbReference type="InterPro" id="IPR050097">
    <property type="entry name" value="Ferredoxin-NADP_redctase_2"/>
</dbReference>